<feature type="transmembrane region" description="Helical" evidence="1">
    <location>
        <begin position="66"/>
        <end position="91"/>
    </location>
</feature>
<keyword evidence="1" id="KW-1133">Transmembrane helix</keyword>
<dbReference type="PANTHER" id="PTHR43833">
    <property type="entry name" value="POTASSIUM CHANNEL PROTEIN 2-RELATED-RELATED"/>
    <property type="match status" value="1"/>
</dbReference>
<dbReference type="InterPro" id="IPR050721">
    <property type="entry name" value="Trk_Ktr_HKT_K-transport"/>
</dbReference>
<reference evidence="3 4" key="1">
    <citation type="submission" date="2018-08" db="EMBL/GenBank/DDBJ databases">
        <title>The metabolism and importance of syntrophic acetate oxidation coupled to methane or sulfide production in haloalkaline environments.</title>
        <authorList>
            <person name="Timmers P.H.A."/>
            <person name="Vavourakis C.D."/>
            <person name="Sorokin D.Y."/>
            <person name="Sinninghe Damste J.S."/>
            <person name="Muyzer G."/>
            <person name="Stams A.J.M."/>
            <person name="Plugge C.M."/>
        </authorList>
    </citation>
    <scope>NUCLEOTIDE SEQUENCE [LARGE SCALE GENOMIC DNA]</scope>
    <source>
        <strain evidence="3">MSAO_Arc3</strain>
    </source>
</reference>
<protein>
    <submittedName>
        <fullName evidence="3">Potassium transporter TrkA</fullName>
    </submittedName>
</protein>
<dbReference type="Proteomes" id="UP000284763">
    <property type="component" value="Unassembled WGS sequence"/>
</dbReference>
<dbReference type="InterPro" id="IPR036721">
    <property type="entry name" value="RCK_C_sf"/>
</dbReference>
<dbReference type="SUPFAM" id="SSF116726">
    <property type="entry name" value="TrkA C-terminal domain-like"/>
    <property type="match status" value="1"/>
</dbReference>
<dbReference type="InterPro" id="IPR006037">
    <property type="entry name" value="RCK_C"/>
</dbReference>
<name>A0A3R7VS54_9EURY</name>
<dbReference type="AlphaFoldDB" id="A0A3R7VS54"/>
<organism evidence="3 4">
    <name type="scientific">Methanosalsum natronophilum</name>
    <dbReference type="NCBI Taxonomy" id="768733"/>
    <lineage>
        <taxon>Archaea</taxon>
        <taxon>Methanobacteriati</taxon>
        <taxon>Methanobacteriota</taxon>
        <taxon>Stenosarchaea group</taxon>
        <taxon>Methanomicrobia</taxon>
        <taxon>Methanosarcinales</taxon>
        <taxon>Methanosarcinaceae</taxon>
        <taxon>Methanosalsum</taxon>
    </lineage>
</organism>
<sequence>MSVGIITVFTVIIISLLITRVATIYLTLTGLSREIARFQARSALTGAGFATTESEKLMTHPLRRRMLMFLMLVGNAGIIAVIASTVLIFINPAEQTATSYLMYIIVGLGIILLLTKNSTVDKVLNRIITYTLKRWTDVEVSDTANLIYLGADYQVSELKVNPDDWLAGKTIKELNLSEEGVLILGIQKYNGEYIGIPHPDTKIKPNTNLLIYGRMESIKSLDIRKSGFSGDFDHNKAVYNQREIESKQIQDDFHK</sequence>
<evidence type="ECO:0000259" key="2">
    <source>
        <dbReference type="PROSITE" id="PS51202"/>
    </source>
</evidence>
<keyword evidence="1" id="KW-0472">Membrane</keyword>
<proteinExistence type="predicted"/>
<dbReference type="Gene3D" id="3.30.70.1450">
    <property type="entry name" value="Regulator of K+ conductance, C-terminal domain"/>
    <property type="match status" value="1"/>
</dbReference>
<dbReference type="EMBL" id="QZAB01000442">
    <property type="protein sequence ID" value="RQD82541.1"/>
    <property type="molecule type" value="Genomic_DNA"/>
</dbReference>
<dbReference type="Pfam" id="PF02080">
    <property type="entry name" value="TrkA_C"/>
    <property type="match status" value="1"/>
</dbReference>
<keyword evidence="1" id="KW-0812">Transmembrane</keyword>
<dbReference type="PANTHER" id="PTHR43833:SF9">
    <property type="entry name" value="POTASSIUM CHANNEL PROTEIN YUGO-RELATED"/>
    <property type="match status" value="1"/>
</dbReference>
<evidence type="ECO:0000256" key="1">
    <source>
        <dbReference type="SAM" id="Phobius"/>
    </source>
</evidence>
<gene>
    <name evidence="3" type="ORF">D5R95_07085</name>
</gene>
<feature type="domain" description="RCK C-terminal" evidence="2">
    <location>
        <begin position="141"/>
        <end position="227"/>
    </location>
</feature>
<evidence type="ECO:0000313" key="4">
    <source>
        <dbReference type="Proteomes" id="UP000284763"/>
    </source>
</evidence>
<evidence type="ECO:0000313" key="3">
    <source>
        <dbReference type="EMBL" id="RQD82541.1"/>
    </source>
</evidence>
<accession>A0A3R7VS54</accession>
<feature type="transmembrane region" description="Helical" evidence="1">
    <location>
        <begin position="97"/>
        <end position="115"/>
    </location>
</feature>
<dbReference type="GO" id="GO:0008324">
    <property type="term" value="F:monoatomic cation transmembrane transporter activity"/>
    <property type="evidence" value="ECO:0007669"/>
    <property type="project" value="InterPro"/>
</dbReference>
<feature type="transmembrane region" description="Helical" evidence="1">
    <location>
        <begin position="6"/>
        <end position="28"/>
    </location>
</feature>
<comment type="caution">
    <text evidence="3">The sequence shown here is derived from an EMBL/GenBank/DDBJ whole genome shotgun (WGS) entry which is preliminary data.</text>
</comment>
<dbReference type="PROSITE" id="PS51202">
    <property type="entry name" value="RCK_C"/>
    <property type="match status" value="1"/>
</dbReference>
<dbReference type="GO" id="GO:0006813">
    <property type="term" value="P:potassium ion transport"/>
    <property type="evidence" value="ECO:0007669"/>
    <property type="project" value="InterPro"/>
</dbReference>